<gene>
    <name evidence="2" type="ORF">PFTANZ_04362</name>
</gene>
<keyword evidence="1" id="KW-0812">Transmembrane</keyword>
<evidence type="ECO:0000256" key="1">
    <source>
        <dbReference type="SAM" id="Phobius"/>
    </source>
</evidence>
<feature type="transmembrane region" description="Helical" evidence="1">
    <location>
        <begin position="9"/>
        <end position="28"/>
    </location>
</feature>
<evidence type="ECO:0000313" key="3">
    <source>
        <dbReference type="Proteomes" id="UP000030708"/>
    </source>
</evidence>
<organism evidence="2 3">
    <name type="scientific">Plasmodium falciparum Tanzania</name>
    <name type="common">2000708</name>
    <dbReference type="NCBI Taxonomy" id="1036725"/>
    <lineage>
        <taxon>Eukaryota</taxon>
        <taxon>Sar</taxon>
        <taxon>Alveolata</taxon>
        <taxon>Apicomplexa</taxon>
        <taxon>Aconoidasida</taxon>
        <taxon>Haemosporida</taxon>
        <taxon>Plasmodiidae</taxon>
        <taxon>Plasmodium</taxon>
        <taxon>Plasmodium (Laverania)</taxon>
    </lineage>
</organism>
<sequence>MFSINKKSIIIIIKIIICVIYTSQEYLFNLYVFYNSYSITLILSNVKNIIYYKIFKRNKFHLSLMRKISLILIKKSFNN</sequence>
<protein>
    <submittedName>
        <fullName evidence="2">Uncharacterized protein</fullName>
    </submittedName>
</protein>
<evidence type="ECO:0000313" key="2">
    <source>
        <dbReference type="EMBL" id="ETW34929.1"/>
    </source>
</evidence>
<dbReference type="Proteomes" id="UP000030708">
    <property type="component" value="Unassembled WGS sequence"/>
</dbReference>
<name>A0A024W200_PLAFA</name>
<feature type="transmembrane region" description="Helical" evidence="1">
    <location>
        <begin position="34"/>
        <end position="55"/>
    </location>
</feature>
<proteinExistence type="predicted"/>
<reference evidence="2 3" key="2">
    <citation type="submission" date="2013-02" db="EMBL/GenBank/DDBJ databases">
        <title>The Genome Sequence of Plasmodium falciparum Tanzania (2000708).</title>
        <authorList>
            <consortium name="The Broad Institute Genome Sequencing Platform"/>
            <consortium name="The Broad Institute Genome Sequencing Center for Infectious Disease"/>
            <person name="Neafsey D."/>
            <person name="Cheeseman I."/>
            <person name="Volkman S."/>
            <person name="Adams J."/>
            <person name="Walker B."/>
            <person name="Young S.K."/>
            <person name="Zeng Q."/>
            <person name="Gargeya S."/>
            <person name="Fitzgerald M."/>
            <person name="Haas B."/>
            <person name="Abouelleil A."/>
            <person name="Alvarado L."/>
            <person name="Arachchi H.M."/>
            <person name="Berlin A.M."/>
            <person name="Chapman S.B."/>
            <person name="Dewar J."/>
            <person name="Goldberg J."/>
            <person name="Griggs A."/>
            <person name="Gujja S."/>
            <person name="Hansen M."/>
            <person name="Howarth C."/>
            <person name="Imamovic A."/>
            <person name="Larimer J."/>
            <person name="McCowan C."/>
            <person name="Murphy C."/>
            <person name="Neiman D."/>
            <person name="Pearson M."/>
            <person name="Priest M."/>
            <person name="Roberts A."/>
            <person name="Saif S."/>
            <person name="Shea T."/>
            <person name="Sisk P."/>
            <person name="Sykes S."/>
            <person name="Wortman J."/>
            <person name="Nusbaum C."/>
            <person name="Birren B."/>
        </authorList>
    </citation>
    <scope>NUCLEOTIDE SEQUENCE [LARGE SCALE GENOMIC DNA]</scope>
    <source>
        <strain evidence="3">Tanzania (2000708)</strain>
    </source>
</reference>
<dbReference type="AlphaFoldDB" id="A0A024W200"/>
<reference evidence="2 3" key="1">
    <citation type="submission" date="2013-02" db="EMBL/GenBank/DDBJ databases">
        <title>The Genome Annotation of Plasmodium falciparum Tanzania (2000708).</title>
        <authorList>
            <consortium name="The Broad Institute Genome Sequencing Platform"/>
            <consortium name="The Broad Institute Genome Sequencing Center for Infectious Disease"/>
            <person name="Neafsey D."/>
            <person name="Hoffman S."/>
            <person name="Volkman S."/>
            <person name="Rosenthal P."/>
            <person name="Walker B."/>
            <person name="Young S.K."/>
            <person name="Zeng Q."/>
            <person name="Gargeya S."/>
            <person name="Fitzgerald M."/>
            <person name="Haas B."/>
            <person name="Abouelleil A."/>
            <person name="Allen A.W."/>
            <person name="Alvarado L."/>
            <person name="Arachchi H.M."/>
            <person name="Berlin A.M."/>
            <person name="Chapman S.B."/>
            <person name="Gainer-Dewar J."/>
            <person name="Goldberg J."/>
            <person name="Griggs A."/>
            <person name="Gujja S."/>
            <person name="Hansen M."/>
            <person name="Howarth C."/>
            <person name="Imamovic A."/>
            <person name="Ireland A."/>
            <person name="Larimer J."/>
            <person name="McCowan C."/>
            <person name="Murphy C."/>
            <person name="Pearson M."/>
            <person name="Poon T.W."/>
            <person name="Priest M."/>
            <person name="Roberts A."/>
            <person name="Saif S."/>
            <person name="Shea T."/>
            <person name="Sisk P."/>
            <person name="Sykes S."/>
            <person name="Wortman J."/>
            <person name="Nusbaum C."/>
            <person name="Birren B."/>
        </authorList>
    </citation>
    <scope>NUCLEOTIDE SEQUENCE [LARGE SCALE GENOMIC DNA]</scope>
    <source>
        <strain evidence="3">Tanzania (2000708)</strain>
    </source>
</reference>
<dbReference type="EMBL" id="KI926501">
    <property type="protein sequence ID" value="ETW34929.1"/>
    <property type="molecule type" value="Genomic_DNA"/>
</dbReference>
<accession>A0A024W200</accession>
<keyword evidence="1" id="KW-1133">Transmembrane helix</keyword>
<keyword evidence="1" id="KW-0472">Membrane</keyword>